<sequence length="244" mass="26196">MTRITIIETGLVPEKHRERHGSFPDMFARMVRAEDPAADVDVISIPNGDALPDPRTLDAVLITGAAAGVYDGLDWIAPLEDFVRTAYAKKTPMVGVCFGHQLVAQALGGTVRRSDKGWGIGRHVYQVLPENGVVDGETVAIAASHQDQVIEPPYDALTILSSDFTPHAGLLYANGTTLTVQPHPEFDVEFAQVCCDLRDGKAPDDVVATARQSLALPMDSAKLGGAITRFLARRAAPKLSAGWE</sequence>
<feature type="domain" description="Glutamine amidotransferase" evidence="1">
    <location>
        <begin position="55"/>
        <end position="187"/>
    </location>
</feature>
<accession>A0A562LCY7</accession>
<name>A0A562LCY7_9BRAD</name>
<keyword evidence="2" id="KW-0315">Glutamine amidotransferase</keyword>
<dbReference type="Proteomes" id="UP000317176">
    <property type="component" value="Unassembled WGS sequence"/>
</dbReference>
<evidence type="ECO:0000259" key="1">
    <source>
        <dbReference type="Pfam" id="PF00117"/>
    </source>
</evidence>
<evidence type="ECO:0000313" key="3">
    <source>
        <dbReference type="Proteomes" id="UP000317176"/>
    </source>
</evidence>
<dbReference type="InterPro" id="IPR044992">
    <property type="entry name" value="ChyE-like"/>
</dbReference>
<dbReference type="InterPro" id="IPR029062">
    <property type="entry name" value="Class_I_gatase-like"/>
</dbReference>
<dbReference type="CDD" id="cd01741">
    <property type="entry name" value="GATase1_1"/>
    <property type="match status" value="1"/>
</dbReference>
<gene>
    <name evidence="2" type="ORF">IQ17_03049</name>
</gene>
<organism evidence="2 3">
    <name type="scientific">Bradyrhizobium daqingense</name>
    <dbReference type="NCBI Taxonomy" id="993502"/>
    <lineage>
        <taxon>Bacteria</taxon>
        <taxon>Pseudomonadati</taxon>
        <taxon>Pseudomonadota</taxon>
        <taxon>Alphaproteobacteria</taxon>
        <taxon>Hyphomicrobiales</taxon>
        <taxon>Nitrobacteraceae</taxon>
        <taxon>Bradyrhizobium</taxon>
    </lineage>
</organism>
<dbReference type="PANTHER" id="PTHR42695">
    <property type="entry name" value="GLUTAMINE AMIDOTRANSFERASE YLR126C-RELATED"/>
    <property type="match status" value="1"/>
</dbReference>
<dbReference type="GO" id="GO:0005829">
    <property type="term" value="C:cytosol"/>
    <property type="evidence" value="ECO:0007669"/>
    <property type="project" value="TreeGrafter"/>
</dbReference>
<dbReference type="Pfam" id="PF00117">
    <property type="entry name" value="GATase"/>
    <property type="match status" value="1"/>
</dbReference>
<dbReference type="AlphaFoldDB" id="A0A562LCY7"/>
<keyword evidence="3" id="KW-1185">Reference proteome</keyword>
<protein>
    <submittedName>
        <fullName evidence="2">GMP synthase-like glutamine amidotransferase</fullName>
    </submittedName>
</protein>
<comment type="caution">
    <text evidence="2">The sequence shown here is derived from an EMBL/GenBank/DDBJ whole genome shotgun (WGS) entry which is preliminary data.</text>
</comment>
<dbReference type="GO" id="GO:0016740">
    <property type="term" value="F:transferase activity"/>
    <property type="evidence" value="ECO:0007669"/>
    <property type="project" value="UniProtKB-KW"/>
</dbReference>
<dbReference type="PANTHER" id="PTHR42695:SF5">
    <property type="entry name" value="GLUTAMINE AMIDOTRANSFERASE YLR126C-RELATED"/>
    <property type="match status" value="1"/>
</dbReference>
<dbReference type="Gene3D" id="3.40.50.880">
    <property type="match status" value="1"/>
</dbReference>
<dbReference type="RefSeq" id="WP_145632824.1">
    <property type="nucleotide sequence ID" value="NZ_CP088014.1"/>
</dbReference>
<reference evidence="2 3" key="1">
    <citation type="journal article" date="2015" name="Stand. Genomic Sci.">
        <title>Genomic Encyclopedia of Bacterial and Archaeal Type Strains, Phase III: the genomes of soil and plant-associated and newly described type strains.</title>
        <authorList>
            <person name="Whitman W.B."/>
            <person name="Woyke T."/>
            <person name="Klenk H.P."/>
            <person name="Zhou Y."/>
            <person name="Lilburn T.G."/>
            <person name="Beck B.J."/>
            <person name="De Vos P."/>
            <person name="Vandamme P."/>
            <person name="Eisen J.A."/>
            <person name="Garrity G."/>
            <person name="Hugenholtz P."/>
            <person name="Kyrpides N.C."/>
        </authorList>
    </citation>
    <scope>NUCLEOTIDE SEQUENCE [LARGE SCALE GENOMIC DNA]</scope>
    <source>
        <strain evidence="2 3">CGMCC 1.10947</strain>
    </source>
</reference>
<dbReference type="OrthoDB" id="9794816at2"/>
<dbReference type="PROSITE" id="PS51273">
    <property type="entry name" value="GATASE_TYPE_1"/>
    <property type="match status" value="1"/>
</dbReference>
<dbReference type="EMBL" id="VLKL01000007">
    <property type="protein sequence ID" value="TWI05549.1"/>
    <property type="molecule type" value="Genomic_DNA"/>
</dbReference>
<evidence type="ECO:0000313" key="2">
    <source>
        <dbReference type="EMBL" id="TWI05549.1"/>
    </source>
</evidence>
<dbReference type="InterPro" id="IPR017926">
    <property type="entry name" value="GATASE"/>
</dbReference>
<dbReference type="SUPFAM" id="SSF52317">
    <property type="entry name" value="Class I glutamine amidotransferase-like"/>
    <property type="match status" value="1"/>
</dbReference>
<proteinExistence type="predicted"/>
<keyword evidence="2" id="KW-0808">Transferase</keyword>